<feature type="region of interest" description="Disordered" evidence="3">
    <location>
        <begin position="218"/>
        <end position="304"/>
    </location>
</feature>
<comment type="caution">
    <text evidence="5">The sequence shown here is derived from an EMBL/GenBank/DDBJ whole genome shotgun (WGS) entry which is preliminary data.</text>
</comment>
<dbReference type="Pfam" id="PF15780">
    <property type="entry name" value="ASH"/>
    <property type="match status" value="1"/>
</dbReference>
<dbReference type="Proteomes" id="UP000683360">
    <property type="component" value="Unassembled WGS sequence"/>
</dbReference>
<dbReference type="EMBL" id="CAJPWZ010000870">
    <property type="protein sequence ID" value="CAG2201878.1"/>
    <property type="molecule type" value="Genomic_DNA"/>
</dbReference>
<feature type="compositionally biased region" description="Polar residues" evidence="3">
    <location>
        <begin position="231"/>
        <end position="241"/>
    </location>
</feature>
<accession>A0A8S3R4X8</accession>
<reference evidence="5" key="1">
    <citation type="submission" date="2021-03" db="EMBL/GenBank/DDBJ databases">
        <authorList>
            <person name="Bekaert M."/>
        </authorList>
    </citation>
    <scope>NUCLEOTIDE SEQUENCE</scope>
</reference>
<feature type="compositionally biased region" description="Basic and acidic residues" evidence="3">
    <location>
        <begin position="480"/>
        <end position="492"/>
    </location>
</feature>
<proteinExistence type="predicted"/>
<evidence type="ECO:0000313" key="5">
    <source>
        <dbReference type="EMBL" id="CAG2201878.1"/>
    </source>
</evidence>
<sequence length="858" mass="96657">MADVNQIQCSPQIHAIWDSLDQVNGERVATSTPNSSTVAVGTRPPRRKSRRSWFDKPSSKYEIAVEKKRRSKGRKSEVEDEILMLTHFTNPPKISFGTLKPGQNKSRTLMIRNPHDYDQTVKVEKFPHKRHFSVQTVEFTILAKETFPFEITWEPEDEGNFREMILFVVDNSYRLQGFVFGTVEAPKKKVTKRKGLLGSKVQKPFSILHTQSLANIKKSYSPQKGEKKGSSEQVQQKSNIENEPPRRLILPDEAVEIGQQSKEKDVKSERRKSHRRSSTYVKMPDLGVSPIGLPPGTGKKTNSNDILHSTVRSDIESQRSPLDCLKVEEHRFNSLTPQTPENQKFGSIHTETQGFVSPNSFLQDSLCLNTDNAVCKQQKDSISENGENQKAHNMKNANQNPKTFLSPDTFLKDLNNTLDGDKKGQYTANNIPSPDAVLNKSIPHDILVRQLDSVKTKLQKNQVLKERKGSTNCNSRKSLKPTEPENVRRETFTKSSSGLGSQQQRTINKTSSCRRESFMKTEKKSNPFVEVPSTCTSSPRRTTFIVKGGKKPINSKRRIAKPTAKIDKMSKQNGHLHIEKDIITTETIVQDEVETVSTTKITEVVDTYTCTIIDTQAIPTPERSISLKEHHTTTKTEVSKTVDSSTVVKNRTLPTPERSLCGKQLFSPHTGHSVYSNSSINGDVSIGSPRRLPDSPLAAVVSKRSTMTVTKEKPSEALIEQTERRLSTCLFGQDEKDGSGNMDEDSLEKKSIRKCEISVIEEENDNLSSPLLSKISFKQNNKIDTPLQETRLAKQNHNLSLDTPMREAGLTKQDFKVELDTPMREAGLTKQMYKVELDTPMREAGLTNQELQLKLIHQ</sequence>
<evidence type="ECO:0000313" key="6">
    <source>
        <dbReference type="Proteomes" id="UP000683360"/>
    </source>
</evidence>
<dbReference type="InterPro" id="IPR013783">
    <property type="entry name" value="Ig-like_fold"/>
</dbReference>
<evidence type="ECO:0000256" key="3">
    <source>
        <dbReference type="SAM" id="MobiDB-lite"/>
    </source>
</evidence>
<keyword evidence="6" id="KW-1185">Reference proteome</keyword>
<comment type="subcellular location">
    <subcellularLocation>
        <location evidence="1">Cytoplasm</location>
    </subcellularLocation>
</comment>
<feature type="region of interest" description="Disordered" evidence="3">
    <location>
        <begin position="28"/>
        <end position="54"/>
    </location>
</feature>
<dbReference type="GO" id="GO:0005737">
    <property type="term" value="C:cytoplasm"/>
    <property type="evidence" value="ECO:0007669"/>
    <property type="project" value="UniProtKB-SubCell"/>
</dbReference>
<evidence type="ECO:0000256" key="1">
    <source>
        <dbReference type="ARBA" id="ARBA00004496"/>
    </source>
</evidence>
<gene>
    <name evidence="5" type="ORF">MEDL_16463</name>
</gene>
<organism evidence="5 6">
    <name type="scientific">Mytilus edulis</name>
    <name type="common">Blue mussel</name>
    <dbReference type="NCBI Taxonomy" id="6550"/>
    <lineage>
        <taxon>Eukaryota</taxon>
        <taxon>Metazoa</taxon>
        <taxon>Spiralia</taxon>
        <taxon>Lophotrochozoa</taxon>
        <taxon>Mollusca</taxon>
        <taxon>Bivalvia</taxon>
        <taxon>Autobranchia</taxon>
        <taxon>Pteriomorphia</taxon>
        <taxon>Mytilida</taxon>
        <taxon>Mytiloidea</taxon>
        <taxon>Mytilidae</taxon>
        <taxon>Mytilinae</taxon>
        <taxon>Mytilus</taxon>
    </lineage>
</organism>
<evidence type="ECO:0000259" key="4">
    <source>
        <dbReference type="Pfam" id="PF15780"/>
    </source>
</evidence>
<keyword evidence="2" id="KW-0963">Cytoplasm</keyword>
<evidence type="ECO:0000256" key="2">
    <source>
        <dbReference type="ARBA" id="ARBA00022490"/>
    </source>
</evidence>
<protein>
    <submittedName>
        <fullName evidence="5">ASPM</fullName>
    </submittedName>
</protein>
<feature type="compositionally biased region" description="Polar residues" evidence="3">
    <location>
        <begin position="29"/>
        <end position="39"/>
    </location>
</feature>
<dbReference type="Gene3D" id="2.60.40.10">
    <property type="entry name" value="Immunoglobulins"/>
    <property type="match status" value="1"/>
</dbReference>
<dbReference type="InterPro" id="IPR031549">
    <property type="entry name" value="ASH"/>
</dbReference>
<feature type="domain" description="Abnormal spindle-like microcephaly-associated protein ASH" evidence="4">
    <location>
        <begin position="83"/>
        <end position="175"/>
    </location>
</feature>
<dbReference type="AlphaFoldDB" id="A0A8S3R4X8"/>
<feature type="compositionally biased region" description="Polar residues" evidence="3">
    <location>
        <begin position="493"/>
        <end position="505"/>
    </location>
</feature>
<name>A0A8S3R4X8_MYTED</name>
<dbReference type="OrthoDB" id="10632250at2759"/>
<feature type="region of interest" description="Disordered" evidence="3">
    <location>
        <begin position="463"/>
        <end position="505"/>
    </location>
</feature>